<dbReference type="InterPro" id="IPR011335">
    <property type="entry name" value="Restrct_endonuc-II-like"/>
</dbReference>
<dbReference type="Pfam" id="PF09588">
    <property type="entry name" value="YqaJ"/>
    <property type="match status" value="1"/>
</dbReference>
<proteinExistence type="predicted"/>
<dbReference type="PANTHER" id="PTHR46609">
    <property type="entry name" value="EXONUCLEASE, PHAGE-TYPE/RECB, C-TERMINAL DOMAIN-CONTAINING PROTEIN"/>
    <property type="match status" value="1"/>
</dbReference>
<evidence type="ECO:0000259" key="1">
    <source>
        <dbReference type="Pfam" id="PF09588"/>
    </source>
</evidence>
<dbReference type="OrthoDB" id="6617437at2759"/>
<gene>
    <name evidence="2" type="ORF">FWK35_00009061</name>
</gene>
<name>A0A6G0Z726_APHCR</name>
<keyword evidence="3" id="KW-1185">Reference proteome</keyword>
<dbReference type="InterPro" id="IPR019080">
    <property type="entry name" value="YqaJ_viral_recombinase"/>
</dbReference>
<dbReference type="PANTHER" id="PTHR46609:SF8">
    <property type="entry name" value="YQAJ VIRAL RECOMBINASE DOMAIN-CONTAINING PROTEIN"/>
    <property type="match status" value="1"/>
</dbReference>
<protein>
    <submittedName>
        <fullName evidence="2">YqaJ domain-containing protein</fullName>
    </submittedName>
</protein>
<evidence type="ECO:0000313" key="2">
    <source>
        <dbReference type="EMBL" id="KAF0766265.1"/>
    </source>
</evidence>
<dbReference type="Gene3D" id="3.90.320.10">
    <property type="match status" value="1"/>
</dbReference>
<feature type="domain" description="YqaJ viral recombinase" evidence="1">
    <location>
        <begin position="57"/>
        <end position="155"/>
    </location>
</feature>
<dbReference type="GO" id="GO:0006281">
    <property type="term" value="P:DNA repair"/>
    <property type="evidence" value="ECO:0007669"/>
    <property type="project" value="UniProtKB-ARBA"/>
</dbReference>
<organism evidence="2 3">
    <name type="scientific">Aphis craccivora</name>
    <name type="common">Cowpea aphid</name>
    <dbReference type="NCBI Taxonomy" id="307492"/>
    <lineage>
        <taxon>Eukaryota</taxon>
        <taxon>Metazoa</taxon>
        <taxon>Ecdysozoa</taxon>
        <taxon>Arthropoda</taxon>
        <taxon>Hexapoda</taxon>
        <taxon>Insecta</taxon>
        <taxon>Pterygota</taxon>
        <taxon>Neoptera</taxon>
        <taxon>Paraneoptera</taxon>
        <taxon>Hemiptera</taxon>
        <taxon>Sternorrhyncha</taxon>
        <taxon>Aphidomorpha</taxon>
        <taxon>Aphidoidea</taxon>
        <taxon>Aphididae</taxon>
        <taxon>Aphidini</taxon>
        <taxon>Aphis</taxon>
        <taxon>Aphis</taxon>
    </lineage>
</organism>
<evidence type="ECO:0000313" key="3">
    <source>
        <dbReference type="Proteomes" id="UP000478052"/>
    </source>
</evidence>
<reference evidence="2 3" key="1">
    <citation type="submission" date="2019-08" db="EMBL/GenBank/DDBJ databases">
        <title>Whole genome of Aphis craccivora.</title>
        <authorList>
            <person name="Voronova N.V."/>
            <person name="Shulinski R.S."/>
            <person name="Bandarenka Y.V."/>
            <person name="Zhorov D.G."/>
            <person name="Warner D."/>
        </authorList>
    </citation>
    <scope>NUCLEOTIDE SEQUENCE [LARGE SCALE GENOMIC DNA]</scope>
    <source>
        <strain evidence="2">180601</strain>
        <tissue evidence="2">Whole Body</tissue>
    </source>
</reference>
<comment type="caution">
    <text evidence="2">The sequence shown here is derived from an EMBL/GenBank/DDBJ whole genome shotgun (WGS) entry which is preliminary data.</text>
</comment>
<accession>A0A6G0Z726</accession>
<dbReference type="SUPFAM" id="SSF52980">
    <property type="entry name" value="Restriction endonuclease-like"/>
    <property type="match status" value="1"/>
</dbReference>
<dbReference type="InterPro" id="IPR011604">
    <property type="entry name" value="PDDEXK-like_dom_sf"/>
</dbReference>
<dbReference type="Proteomes" id="UP000478052">
    <property type="component" value="Unassembled WGS sequence"/>
</dbReference>
<dbReference type="InterPro" id="IPR051703">
    <property type="entry name" value="NF-kappa-B_Signaling_Reg"/>
</dbReference>
<dbReference type="AlphaFoldDB" id="A0A6G0Z726"/>
<sequence length="163" mass="17699">MDLIPLRLLKRRCTATSRSCASFKLWSPVLSTSSVMQNLAGGRMSKLARGLSTTAAFRQSLPTASIFGKVCKIRDKTSRAKTVNDILFGTFTGNAATRYGIVNEVIAKEQLEDLLKTKNQSAVLIVDKNIPFIAASPDGVLDNESLVEIKCPASAKEDGYTKQ</sequence>
<dbReference type="EMBL" id="VUJU01001232">
    <property type="protein sequence ID" value="KAF0766265.1"/>
    <property type="molecule type" value="Genomic_DNA"/>
</dbReference>